<evidence type="ECO:0000256" key="1">
    <source>
        <dbReference type="SAM" id="MobiDB-lite"/>
    </source>
</evidence>
<sequence length="265" mass="29379">MKTKAEEDEVGLTYSKLSSDDEAHETHGSPGIKSEHLVYHDMVSPTQRRAHTCKEICQSINIINNESIIYLAPSTPRRRTNMPASDSVCITWDIPAHVATVTEINFTMTPQSIRTTSANATTNDGNMNDAGNTMRNPQITPLQFEQPATTSGSCVAPAATSWNDDVNPFIVVDPPPVHIPGPDPIYPLQPGQTILPTLARLDPNRSHGFYIIFKGLKIGIFYTYWSEIEPLLMKGRGGHFGKASSFEEAKKKWDKVANKRVLRMC</sequence>
<reference evidence="3" key="2">
    <citation type="submission" date="2015-01" db="EMBL/GenBank/DDBJ databases">
        <title>Evolutionary Origins and Diversification of the Mycorrhizal Mutualists.</title>
        <authorList>
            <consortium name="DOE Joint Genome Institute"/>
            <consortium name="Mycorrhizal Genomics Consortium"/>
            <person name="Kohler A."/>
            <person name="Kuo A."/>
            <person name="Nagy L.G."/>
            <person name="Floudas D."/>
            <person name="Copeland A."/>
            <person name="Barry K.W."/>
            <person name="Cichocki N."/>
            <person name="Veneault-Fourrey C."/>
            <person name="LaButti K."/>
            <person name="Lindquist E.A."/>
            <person name="Lipzen A."/>
            <person name="Lundell T."/>
            <person name="Morin E."/>
            <person name="Murat C."/>
            <person name="Riley R."/>
            <person name="Ohm R."/>
            <person name="Sun H."/>
            <person name="Tunlid A."/>
            <person name="Henrissat B."/>
            <person name="Grigoriev I.V."/>
            <person name="Hibbett D.S."/>
            <person name="Martin F."/>
        </authorList>
    </citation>
    <scope>NUCLEOTIDE SEQUENCE [LARGE SCALE GENOMIC DNA]</scope>
    <source>
        <strain evidence="3">F 1598</strain>
    </source>
</reference>
<dbReference type="OrthoDB" id="3270804at2759"/>
<keyword evidence="3" id="KW-1185">Reference proteome</keyword>
<accession>A0A0C3BH72</accession>
<dbReference type="InParanoid" id="A0A0C3BH72"/>
<feature type="region of interest" description="Disordered" evidence="1">
    <location>
        <begin position="1"/>
        <end position="33"/>
    </location>
</feature>
<dbReference type="Proteomes" id="UP000054166">
    <property type="component" value="Unassembled WGS sequence"/>
</dbReference>
<protein>
    <submittedName>
        <fullName evidence="2">Uncharacterized protein</fullName>
    </submittedName>
</protein>
<organism evidence="2 3">
    <name type="scientific">Piloderma croceum (strain F 1598)</name>
    <dbReference type="NCBI Taxonomy" id="765440"/>
    <lineage>
        <taxon>Eukaryota</taxon>
        <taxon>Fungi</taxon>
        <taxon>Dikarya</taxon>
        <taxon>Basidiomycota</taxon>
        <taxon>Agaricomycotina</taxon>
        <taxon>Agaricomycetes</taxon>
        <taxon>Agaricomycetidae</taxon>
        <taxon>Atheliales</taxon>
        <taxon>Atheliaceae</taxon>
        <taxon>Piloderma</taxon>
    </lineage>
</organism>
<evidence type="ECO:0000313" key="3">
    <source>
        <dbReference type="Proteomes" id="UP000054166"/>
    </source>
</evidence>
<dbReference type="EMBL" id="KN832984">
    <property type="protein sequence ID" value="KIM85628.1"/>
    <property type="molecule type" value="Genomic_DNA"/>
</dbReference>
<dbReference type="AlphaFoldDB" id="A0A0C3BH72"/>
<feature type="compositionally biased region" description="Basic and acidic residues" evidence="1">
    <location>
        <begin position="18"/>
        <end position="33"/>
    </location>
</feature>
<reference evidence="2 3" key="1">
    <citation type="submission" date="2014-04" db="EMBL/GenBank/DDBJ databases">
        <authorList>
            <consortium name="DOE Joint Genome Institute"/>
            <person name="Kuo A."/>
            <person name="Tarkka M."/>
            <person name="Buscot F."/>
            <person name="Kohler A."/>
            <person name="Nagy L.G."/>
            <person name="Floudas D."/>
            <person name="Copeland A."/>
            <person name="Barry K.W."/>
            <person name="Cichocki N."/>
            <person name="Veneault-Fourrey C."/>
            <person name="LaButti K."/>
            <person name="Lindquist E.A."/>
            <person name="Lipzen A."/>
            <person name="Lundell T."/>
            <person name="Morin E."/>
            <person name="Murat C."/>
            <person name="Sun H."/>
            <person name="Tunlid A."/>
            <person name="Henrissat B."/>
            <person name="Grigoriev I.V."/>
            <person name="Hibbett D.S."/>
            <person name="Martin F."/>
            <person name="Nordberg H.P."/>
            <person name="Cantor M.N."/>
            <person name="Hua S.X."/>
        </authorList>
    </citation>
    <scope>NUCLEOTIDE SEQUENCE [LARGE SCALE GENOMIC DNA]</scope>
    <source>
        <strain evidence="2 3">F 1598</strain>
    </source>
</reference>
<feature type="compositionally biased region" description="Acidic residues" evidence="1">
    <location>
        <begin position="1"/>
        <end position="10"/>
    </location>
</feature>
<proteinExistence type="predicted"/>
<name>A0A0C3BH72_PILCF</name>
<gene>
    <name evidence="2" type="ORF">PILCRDRAFT_5300</name>
</gene>
<evidence type="ECO:0000313" key="2">
    <source>
        <dbReference type="EMBL" id="KIM85628.1"/>
    </source>
</evidence>
<dbReference type="HOGENOM" id="CLU_1050167_0_0_1"/>